<dbReference type="SUPFAM" id="SSF142338">
    <property type="entry name" value="CofD-like"/>
    <property type="match status" value="1"/>
</dbReference>
<dbReference type="EMBL" id="CP002857">
    <property type="protein sequence ID" value="AEI09440.1"/>
    <property type="molecule type" value="Genomic_DNA"/>
</dbReference>
<dbReference type="eggNOG" id="COG0391">
    <property type="taxonomic scope" value="Bacteria"/>
</dbReference>
<dbReference type="HOGENOM" id="CLU_044041_1_0_11"/>
<reference evidence="3 4" key="1">
    <citation type="journal article" date="2012" name="BMC Genomics">
        <title>Complete genome sequence, lifestyle, and multi-drug resistance of the human pathogen Corynebacterium resistens DSM 45100 isolated from blood samples of a leukemia patient.</title>
        <authorList>
            <person name="Schroder J."/>
            <person name="Maus I."/>
            <person name="Meyer K."/>
            <person name="Wordemann S."/>
            <person name="Blom J."/>
            <person name="Jaenicke S."/>
            <person name="Schneider J."/>
            <person name="Trost E."/>
            <person name="Tauch A."/>
        </authorList>
    </citation>
    <scope>NUCLEOTIDE SEQUENCE [LARGE SCALE GENOMIC DNA]</scope>
    <source>
        <strain evidence="4">DSM 45100 / JCM 12819 / CCUG 50093 / GTC 2026 / SICGH 158</strain>
    </source>
</reference>
<evidence type="ECO:0000256" key="1">
    <source>
        <dbReference type="ARBA" id="ARBA00022490"/>
    </source>
</evidence>
<proteinExistence type="inferred from homology"/>
<comment type="subcellular location">
    <subcellularLocation>
        <location evidence="2">Cytoplasm</location>
    </subcellularLocation>
</comment>
<gene>
    <name evidence="3" type="ordered locus">CRES_1084</name>
</gene>
<dbReference type="Proteomes" id="UP000000492">
    <property type="component" value="Chromosome"/>
</dbReference>
<evidence type="ECO:0000313" key="3">
    <source>
        <dbReference type="EMBL" id="AEI09440.1"/>
    </source>
</evidence>
<accession>F8E2M7</accession>
<dbReference type="Gene3D" id="3.40.50.10680">
    <property type="entry name" value="CofD-like domains"/>
    <property type="match status" value="1"/>
</dbReference>
<dbReference type="KEGG" id="crd:CRES_1084"/>
<comment type="function">
    <text evidence="2">Required for morphogenesis under gluconeogenic growth conditions.</text>
</comment>
<name>F8E2M7_CORRG</name>
<dbReference type="InterPro" id="IPR038136">
    <property type="entry name" value="CofD-like_dom_sf"/>
</dbReference>
<evidence type="ECO:0000313" key="4">
    <source>
        <dbReference type="Proteomes" id="UP000000492"/>
    </source>
</evidence>
<dbReference type="InterPro" id="IPR010119">
    <property type="entry name" value="Gluconeogen_factor"/>
</dbReference>
<sequence length="332" mass="35848">MVDAMTSSTNFPTNPAFEKMACLGGGHGLFNTLRAAREQASYVAAIVTVADDGGSSGRMRREFNCLPPGDLRMALAALMDNTDKGVLWEQALQHRFGGNGSLHGHAIGNFLITGLAQVTKDEQRALDELARIFRVRGRVIPMSPEPLDLEAEVIGLGEDPREVNSVRGQVAVATTLGQVRRVKLHPANPPASEAATAAIREADLITMGPGSWFSSVIPHVLVPGINSALKEATAPKVLILNLVPEPGETSGMSMEHHIHMMRQHSADLNVDYLLIDETTATGDAARQHIERAALAMGAEVVYRDVREDDGRGRFTDRHDPTKLANVLAEFAR</sequence>
<evidence type="ECO:0000256" key="2">
    <source>
        <dbReference type="HAMAP-Rule" id="MF_00973"/>
    </source>
</evidence>
<protein>
    <recommendedName>
        <fullName evidence="2">Putative gluconeogenesis factor</fullName>
    </recommendedName>
</protein>
<dbReference type="GO" id="GO:0043743">
    <property type="term" value="F:LPPG:FO 2-phospho-L-lactate transferase activity"/>
    <property type="evidence" value="ECO:0007669"/>
    <property type="project" value="InterPro"/>
</dbReference>
<comment type="similarity">
    <text evidence="2">Belongs to the gluconeogenesis factor family.</text>
</comment>
<dbReference type="InterPro" id="IPR002882">
    <property type="entry name" value="CofD"/>
</dbReference>
<dbReference type="PANTHER" id="PTHR30135:SF3">
    <property type="entry name" value="GLUCONEOGENESIS FACTOR-RELATED"/>
    <property type="match status" value="1"/>
</dbReference>
<dbReference type="HAMAP" id="MF_00973">
    <property type="entry name" value="Gluconeogen_factor"/>
    <property type="match status" value="1"/>
</dbReference>
<dbReference type="GO" id="GO:0008360">
    <property type="term" value="P:regulation of cell shape"/>
    <property type="evidence" value="ECO:0007669"/>
    <property type="project" value="UniProtKB-UniRule"/>
</dbReference>
<dbReference type="CDD" id="cd07187">
    <property type="entry name" value="YvcK_like"/>
    <property type="match status" value="1"/>
</dbReference>
<keyword evidence="4" id="KW-1185">Reference proteome</keyword>
<dbReference type="Pfam" id="PF01933">
    <property type="entry name" value="CofD"/>
    <property type="match status" value="1"/>
</dbReference>
<dbReference type="STRING" id="662755.CRES_1084"/>
<dbReference type="PANTHER" id="PTHR30135">
    <property type="entry name" value="UNCHARACTERIZED PROTEIN YVCK-RELATED"/>
    <property type="match status" value="1"/>
</dbReference>
<dbReference type="AlphaFoldDB" id="F8E2M7"/>
<dbReference type="GO" id="GO:0005737">
    <property type="term" value="C:cytoplasm"/>
    <property type="evidence" value="ECO:0007669"/>
    <property type="project" value="UniProtKB-SubCell"/>
</dbReference>
<dbReference type="NCBIfam" id="TIGR01826">
    <property type="entry name" value="CofD_related"/>
    <property type="match status" value="1"/>
</dbReference>
<organism evidence="3 4">
    <name type="scientific">Corynebacterium resistens (strain DSM 45100 / JCM 12819 / GTC 2026 / SICGH 158)</name>
    <dbReference type="NCBI Taxonomy" id="662755"/>
    <lineage>
        <taxon>Bacteria</taxon>
        <taxon>Bacillati</taxon>
        <taxon>Actinomycetota</taxon>
        <taxon>Actinomycetes</taxon>
        <taxon>Mycobacteriales</taxon>
        <taxon>Corynebacteriaceae</taxon>
        <taxon>Corynebacterium</taxon>
    </lineage>
</organism>
<keyword evidence="1 2" id="KW-0963">Cytoplasm</keyword>